<evidence type="ECO:0000313" key="2">
    <source>
        <dbReference type="EMBL" id="BDG71571.1"/>
    </source>
</evidence>
<evidence type="ECO:0000256" key="1">
    <source>
        <dbReference type="SAM" id="SignalP"/>
    </source>
</evidence>
<reference evidence="2 3" key="1">
    <citation type="journal article" date="2016" name="Microbes Environ.">
        <title>Phylogenetically diverse aerobic anoxygenic phototrophic bacteria isolated from epilithic biofilms in Tama river, Japan.</title>
        <authorList>
            <person name="Hirose S."/>
            <person name="Matsuura K."/>
            <person name="Haruta S."/>
        </authorList>
    </citation>
    <scope>NUCLEOTIDE SEQUENCE [LARGE SCALE GENOMIC DNA]</scope>
    <source>
        <strain evidence="2 3">S08</strain>
    </source>
</reference>
<keyword evidence="1" id="KW-0732">Signal</keyword>
<dbReference type="EMBL" id="AP025637">
    <property type="protein sequence ID" value="BDG71571.1"/>
    <property type="molecule type" value="Genomic_DNA"/>
</dbReference>
<dbReference type="Proteomes" id="UP000831327">
    <property type="component" value="Chromosome"/>
</dbReference>
<feature type="chain" id="PRO_5046569396" evidence="1">
    <location>
        <begin position="21"/>
        <end position="174"/>
    </location>
</feature>
<gene>
    <name evidence="2" type="ORF">Rmf_15000</name>
</gene>
<organism evidence="2 3">
    <name type="scientific">Roseomonas fluvialis</name>
    <dbReference type="NCBI Taxonomy" id="1750527"/>
    <lineage>
        <taxon>Bacteria</taxon>
        <taxon>Pseudomonadati</taxon>
        <taxon>Pseudomonadota</taxon>
        <taxon>Alphaproteobacteria</taxon>
        <taxon>Acetobacterales</taxon>
        <taxon>Roseomonadaceae</taxon>
        <taxon>Roseomonas</taxon>
    </lineage>
</organism>
<proteinExistence type="predicted"/>
<name>A0ABN6NZU5_9PROT</name>
<keyword evidence="3" id="KW-1185">Reference proteome</keyword>
<sequence>MLARAALLVAGMLAAAPARAQDAAIATLTCSEAMADGAALPGAILPATLAGLVALRAGRTEVNLALGPAIRDALREGCRDPANAQARLADLAAAVPVPQDGPTIDLATLTCATLAPRWRQEARAIVPAVVAFMAGAEGRVGRAAFDRVGEGLPRQCRDPANLDRRVLEVAASLP</sequence>
<accession>A0ABN6NZU5</accession>
<protein>
    <submittedName>
        <fullName evidence="2">Uncharacterized protein</fullName>
    </submittedName>
</protein>
<feature type="signal peptide" evidence="1">
    <location>
        <begin position="1"/>
        <end position="20"/>
    </location>
</feature>
<evidence type="ECO:0000313" key="3">
    <source>
        <dbReference type="Proteomes" id="UP000831327"/>
    </source>
</evidence>